<keyword evidence="2" id="KW-1185">Reference proteome</keyword>
<dbReference type="Gene3D" id="3.40.50.300">
    <property type="entry name" value="P-loop containing nucleotide triphosphate hydrolases"/>
    <property type="match status" value="1"/>
</dbReference>
<dbReference type="AlphaFoldDB" id="A0A2D0SYD0"/>
<dbReference type="GeneID" id="108278706"/>
<dbReference type="Proteomes" id="UP000221080">
    <property type="component" value="Chromosome 18"/>
</dbReference>
<organism evidence="2 3">
    <name type="scientific">Ictalurus punctatus</name>
    <name type="common">Channel catfish</name>
    <name type="synonym">Silurus punctatus</name>
    <dbReference type="NCBI Taxonomy" id="7998"/>
    <lineage>
        <taxon>Eukaryota</taxon>
        <taxon>Metazoa</taxon>
        <taxon>Chordata</taxon>
        <taxon>Craniata</taxon>
        <taxon>Vertebrata</taxon>
        <taxon>Euteleostomi</taxon>
        <taxon>Actinopterygii</taxon>
        <taxon>Neopterygii</taxon>
        <taxon>Teleostei</taxon>
        <taxon>Ostariophysi</taxon>
        <taxon>Siluriformes</taxon>
        <taxon>Ictaluridae</taxon>
        <taxon>Ictalurus</taxon>
    </lineage>
</organism>
<accession>A0A2D0SYD0</accession>
<reference evidence="2" key="1">
    <citation type="journal article" date="2016" name="Nat. Commun.">
        <title>The channel catfish genome sequence provides insights into the evolution of scale formation in teleosts.</title>
        <authorList>
            <person name="Liu Z."/>
            <person name="Liu S."/>
            <person name="Yao J."/>
            <person name="Bao L."/>
            <person name="Zhang J."/>
            <person name="Li Y."/>
            <person name="Jiang C."/>
            <person name="Sun L."/>
            <person name="Wang R."/>
            <person name="Zhang Y."/>
            <person name="Zhou T."/>
            <person name="Zeng Q."/>
            <person name="Fu Q."/>
            <person name="Gao S."/>
            <person name="Li N."/>
            <person name="Koren S."/>
            <person name="Jiang Y."/>
            <person name="Zimin A."/>
            <person name="Xu P."/>
            <person name="Phillippy A.M."/>
            <person name="Geng X."/>
            <person name="Song L."/>
            <person name="Sun F."/>
            <person name="Li C."/>
            <person name="Wang X."/>
            <person name="Chen A."/>
            <person name="Jin Y."/>
            <person name="Yuan Z."/>
            <person name="Yang Y."/>
            <person name="Tan S."/>
            <person name="Peatman E."/>
            <person name="Lu J."/>
            <person name="Qin Z."/>
            <person name="Dunham R."/>
            <person name="Li Z."/>
            <person name="Sonstegard T."/>
            <person name="Feng J."/>
            <person name="Danzmann R.G."/>
            <person name="Schroeder S."/>
            <person name="Scheffler B."/>
            <person name="Duke M.V."/>
            <person name="Ballard L."/>
            <person name="Kucuktas H."/>
            <person name="Kaltenboeck L."/>
            <person name="Liu H."/>
            <person name="Armbruster J."/>
            <person name="Xie Y."/>
            <person name="Kirby M.L."/>
            <person name="Tian Y."/>
            <person name="Flanagan M.E."/>
            <person name="Mu W."/>
            <person name="Waldbieser G.C."/>
        </authorList>
    </citation>
    <scope>NUCLEOTIDE SEQUENCE [LARGE SCALE GENOMIC DNA]</scope>
    <source>
        <strain evidence="2">SDA103</strain>
    </source>
</reference>
<dbReference type="InterPro" id="IPR027417">
    <property type="entry name" value="P-loop_NTPase"/>
</dbReference>
<reference evidence="3" key="2">
    <citation type="submission" date="2025-08" db="UniProtKB">
        <authorList>
            <consortium name="RefSeq"/>
        </authorList>
    </citation>
    <scope>IDENTIFICATION</scope>
    <source>
        <tissue evidence="3">Blood</tissue>
    </source>
</reference>
<protein>
    <submittedName>
        <fullName evidence="3">Uncharacterized protein LOC108278706</fullName>
    </submittedName>
</protein>
<name>A0A2D0SYD0_ICTPU</name>
<proteinExistence type="predicted"/>
<evidence type="ECO:0000256" key="1">
    <source>
        <dbReference type="SAM" id="Coils"/>
    </source>
</evidence>
<sequence>MFGAEALQYTMVLFVYGHEWENPTDALKNRCVKMCGARYYILENSDENVQELFRRVEGMTRREKSRFFIQHSYEHLMKMYFEPWERARENKENVLKRELEELKTELEASRRRECALQEDLDAAWCSEKQLRKEMAVLKGSEAGQWECLRHKSIEFTPPVMTENQIITPLDDL</sequence>
<feature type="coiled-coil region" evidence="1">
    <location>
        <begin position="42"/>
        <end position="112"/>
    </location>
</feature>
<evidence type="ECO:0000313" key="3">
    <source>
        <dbReference type="RefSeq" id="XP_017347689.2"/>
    </source>
</evidence>
<dbReference type="KEGG" id="ipu:108278706"/>
<evidence type="ECO:0000313" key="2">
    <source>
        <dbReference type="Proteomes" id="UP000221080"/>
    </source>
</evidence>
<keyword evidence="1" id="KW-0175">Coiled coil</keyword>
<gene>
    <name evidence="3" type="primary">LOC108278706</name>
</gene>
<dbReference type="STRING" id="7998.ENSIPUP00000021777"/>
<dbReference type="RefSeq" id="XP_017347689.2">
    <property type="nucleotide sequence ID" value="XM_017492200.3"/>
</dbReference>